<evidence type="ECO:0000256" key="12">
    <source>
        <dbReference type="ARBA" id="ARBA00023268"/>
    </source>
</evidence>
<evidence type="ECO:0000313" key="20">
    <source>
        <dbReference type="EMBL" id="NIJ56720.1"/>
    </source>
</evidence>
<dbReference type="EC" id="2.3.1.157" evidence="18"/>
<dbReference type="RefSeq" id="WP_166948426.1">
    <property type="nucleotide sequence ID" value="NZ_JAASQI010000001.1"/>
</dbReference>
<evidence type="ECO:0000256" key="7">
    <source>
        <dbReference type="ARBA" id="ARBA00022723"/>
    </source>
</evidence>
<evidence type="ECO:0000256" key="17">
    <source>
        <dbReference type="ARBA" id="ARBA00049628"/>
    </source>
</evidence>
<feature type="binding site" evidence="18">
    <location>
        <position position="247"/>
    </location>
    <ligand>
        <name>Mg(2+)</name>
        <dbReference type="ChEBI" id="CHEBI:18420"/>
    </ligand>
</feature>
<keyword evidence="6 18" id="KW-0548">Nucleotidyltransferase</keyword>
<evidence type="ECO:0000259" key="19">
    <source>
        <dbReference type="Pfam" id="PF12804"/>
    </source>
</evidence>
<dbReference type="CDD" id="cd03353">
    <property type="entry name" value="LbH_GlmU_C"/>
    <property type="match status" value="1"/>
</dbReference>
<evidence type="ECO:0000256" key="14">
    <source>
        <dbReference type="ARBA" id="ARBA00023316"/>
    </source>
</evidence>
<keyword evidence="14 18" id="KW-0961">Cell wall biogenesis/degradation</keyword>
<comment type="caution">
    <text evidence="18">Lacks conserved residue(s) required for the propagation of feature annotation.</text>
</comment>
<dbReference type="CDD" id="cd02540">
    <property type="entry name" value="GT2_GlmU_N_bac"/>
    <property type="match status" value="1"/>
</dbReference>
<comment type="pathway">
    <text evidence="18">Nucleotide-sugar biosynthesis; UDP-N-acetyl-alpha-D-glucosamine biosynthesis; N-acetyl-alpha-D-glucosamine 1-phosphate from alpha-D-glucosamine 6-phosphate (route II): step 2/2.</text>
</comment>
<comment type="similarity">
    <text evidence="2 18">In the C-terminal section; belongs to the transferase hexapeptide repeat family.</text>
</comment>
<dbReference type="Pfam" id="PF00132">
    <property type="entry name" value="Hexapep"/>
    <property type="match status" value="1"/>
</dbReference>
<dbReference type="EMBL" id="JAASQI010000001">
    <property type="protein sequence ID" value="NIJ56720.1"/>
    <property type="molecule type" value="Genomic_DNA"/>
</dbReference>
<feature type="binding site" evidence="18">
    <location>
        <position position="125"/>
    </location>
    <ligand>
        <name>Mg(2+)</name>
        <dbReference type="ChEBI" id="CHEBI:18420"/>
    </ligand>
</feature>
<evidence type="ECO:0000256" key="5">
    <source>
        <dbReference type="ARBA" id="ARBA00022679"/>
    </source>
</evidence>
<dbReference type="SUPFAM" id="SSF51161">
    <property type="entry name" value="Trimeric LpxA-like enzymes"/>
    <property type="match status" value="1"/>
</dbReference>
<comment type="function">
    <text evidence="17 18">Catalyzes the last two sequential reactions in the de novo biosynthetic pathway for UDP-N-acetylglucosamine (UDP-GlcNAc). The C-terminal domain catalyzes the transfer of acetyl group from acetyl coenzyme A to glucosamine-1-phosphate (GlcN-1-P) to produce N-acetylglucosamine-1-phosphate (GlcNAc-1-P), which is converted into UDP-GlcNAc by the transfer of uridine 5-monophosphate (from uridine 5-triphosphate), a reaction catalyzed by the N-terminal domain.</text>
</comment>
<dbReference type="SUPFAM" id="SSF53448">
    <property type="entry name" value="Nucleotide-diphospho-sugar transferases"/>
    <property type="match status" value="1"/>
</dbReference>
<comment type="pathway">
    <text evidence="18">Bacterial outer membrane biogenesis; LPS lipid A biosynthesis.</text>
</comment>
<dbReference type="NCBIfam" id="NF010933">
    <property type="entry name" value="PRK14353.1"/>
    <property type="match status" value="1"/>
</dbReference>
<feature type="binding site" evidence="18">
    <location>
        <begin position="389"/>
        <end position="390"/>
    </location>
    <ligand>
        <name>acetyl-CoA</name>
        <dbReference type="ChEBI" id="CHEBI:57288"/>
    </ligand>
</feature>
<keyword evidence="9 18" id="KW-0460">Magnesium</keyword>
<feature type="binding site" evidence="18">
    <location>
        <position position="408"/>
    </location>
    <ligand>
        <name>acetyl-CoA</name>
        <dbReference type="ChEBI" id="CHEBI:57288"/>
    </ligand>
</feature>
<feature type="region of interest" description="N-acetyltransferase" evidence="18">
    <location>
        <begin position="271"/>
        <end position="468"/>
    </location>
</feature>
<protein>
    <recommendedName>
        <fullName evidence="18">Bifunctional protein GlmU</fullName>
    </recommendedName>
    <domain>
        <recommendedName>
            <fullName evidence="18">UDP-N-acetylglucosamine pyrophosphorylase</fullName>
            <ecNumber evidence="18">2.7.7.23</ecNumber>
        </recommendedName>
        <alternativeName>
            <fullName evidence="18">N-acetylglucosamine-1-phosphate uridyltransferase</fullName>
        </alternativeName>
    </domain>
    <domain>
        <recommendedName>
            <fullName evidence="18">Glucosamine-1-phosphate N-acetyltransferase</fullName>
            <ecNumber evidence="18">2.3.1.157</ecNumber>
        </recommendedName>
    </domain>
</protein>
<dbReference type="HAMAP" id="MF_01631">
    <property type="entry name" value="GlmU"/>
    <property type="match status" value="1"/>
</dbReference>
<accession>A0ABX0UXU4</accession>
<evidence type="ECO:0000256" key="3">
    <source>
        <dbReference type="ARBA" id="ARBA00007947"/>
    </source>
</evidence>
<feature type="binding site" evidence="18">
    <location>
        <position position="247"/>
    </location>
    <ligand>
        <name>UDP-N-acetyl-alpha-D-glucosamine</name>
        <dbReference type="ChEBI" id="CHEBI:57705"/>
    </ligand>
</feature>
<dbReference type="GO" id="GO:0019134">
    <property type="term" value="F:glucosamine-1-phosphate N-acetyltransferase activity"/>
    <property type="evidence" value="ECO:0007669"/>
    <property type="project" value="UniProtKB-EC"/>
</dbReference>
<dbReference type="InterPro" id="IPR050065">
    <property type="entry name" value="GlmU-like"/>
</dbReference>
<feature type="binding site" evidence="18">
    <location>
        <position position="190"/>
    </location>
    <ligand>
        <name>UDP-N-acetyl-alpha-D-glucosamine</name>
        <dbReference type="ChEBI" id="CHEBI:57705"/>
    </ligand>
</feature>
<evidence type="ECO:0000256" key="10">
    <source>
        <dbReference type="ARBA" id="ARBA00022960"/>
    </source>
</evidence>
<feature type="binding site" evidence="18">
    <location>
        <position position="354"/>
    </location>
    <ligand>
        <name>UDP-N-acetyl-alpha-D-glucosamine</name>
        <dbReference type="ChEBI" id="CHEBI:57705"/>
    </ligand>
</feature>
<evidence type="ECO:0000256" key="13">
    <source>
        <dbReference type="ARBA" id="ARBA00023315"/>
    </source>
</evidence>
<dbReference type="Gene3D" id="3.90.550.10">
    <property type="entry name" value="Spore Coat Polysaccharide Biosynthesis Protein SpsA, Chain A"/>
    <property type="match status" value="1"/>
</dbReference>
<dbReference type="NCBIfam" id="TIGR01173">
    <property type="entry name" value="glmU"/>
    <property type="match status" value="1"/>
</dbReference>
<dbReference type="GO" id="GO:0003977">
    <property type="term" value="F:UDP-N-acetylglucosamine diphosphorylase activity"/>
    <property type="evidence" value="ECO:0007669"/>
    <property type="project" value="UniProtKB-EC"/>
</dbReference>
<dbReference type="InterPro" id="IPR001451">
    <property type="entry name" value="Hexapep"/>
</dbReference>
<sequence>MSADHATFSAASGASFPAQGRRALAVVLAAGEGTRMLSRLPKILHRIANRPIVSHVLDSVRAAGVESVAVVVGPGREDVAAEVRSTAPGATIHIQQERLGTAHAALAARAALEAGADDVIIAFGDTPLVEPQTFDRLRAVLTKGASVVVLGFEAKDPTGYGRLLIEDGELVAIREHRDASEAERAIRLCNGGIMAIAGAHALPLLEKIDNANAKGEYYLTDVVAHARAAGLHAKALVAGEEELLGINDRAQLAAAEAVIQNRLRLAAFRAGVTLVAPETVFFSWDTALGRDVVVEPHVVFGPGVTVEEGAVVHAFSHLAGAVVRSGADVGPFARLRPGADVGTGAHVGNFVEIKNAKLGEGVKAGHLSYLGDAEIGAGTNIGAGTITCNYDGYSKHRTLIGSGAFIGSNSSLVAPVSIGDGAYTGSGSVVTRDVPADALALGRAQQVVKEGWAARLREFRAAVKTGKS</sequence>
<feature type="domain" description="MobA-like NTP transferase" evidence="19">
    <location>
        <begin position="25"/>
        <end position="166"/>
    </location>
</feature>
<dbReference type="InterPro" id="IPR038009">
    <property type="entry name" value="GlmU_C_LbH"/>
</dbReference>
<keyword evidence="7 18" id="KW-0479">Metal-binding</keyword>
<comment type="catalytic activity">
    <reaction evidence="16 18">
        <text>N-acetyl-alpha-D-glucosamine 1-phosphate + UTP + H(+) = UDP-N-acetyl-alpha-D-glucosamine + diphosphate</text>
        <dbReference type="Rhea" id="RHEA:13509"/>
        <dbReference type="ChEBI" id="CHEBI:15378"/>
        <dbReference type="ChEBI" id="CHEBI:33019"/>
        <dbReference type="ChEBI" id="CHEBI:46398"/>
        <dbReference type="ChEBI" id="CHEBI:57705"/>
        <dbReference type="ChEBI" id="CHEBI:57776"/>
        <dbReference type="EC" id="2.7.7.23"/>
    </reaction>
</comment>
<feature type="binding site" evidence="18">
    <location>
        <position position="336"/>
    </location>
    <ligand>
        <name>UDP-N-acetyl-alpha-D-glucosamine</name>
        <dbReference type="ChEBI" id="CHEBI:57705"/>
    </ligand>
</feature>
<comment type="similarity">
    <text evidence="3 18">In the N-terminal section; belongs to the N-acetylglucosamine-1-phosphate uridyltransferase family.</text>
</comment>
<evidence type="ECO:0000256" key="6">
    <source>
        <dbReference type="ARBA" id="ARBA00022695"/>
    </source>
</evidence>
<evidence type="ECO:0000256" key="11">
    <source>
        <dbReference type="ARBA" id="ARBA00022984"/>
    </source>
</evidence>
<organism evidence="20 21">
    <name type="scientific">Pseudochelatococcus lubricantis</name>
    <dbReference type="NCBI Taxonomy" id="1538102"/>
    <lineage>
        <taxon>Bacteria</taxon>
        <taxon>Pseudomonadati</taxon>
        <taxon>Pseudomonadota</taxon>
        <taxon>Alphaproteobacteria</taxon>
        <taxon>Hyphomicrobiales</taxon>
        <taxon>Chelatococcaceae</taxon>
        <taxon>Pseudochelatococcus</taxon>
    </lineage>
</organism>
<comment type="cofactor">
    <cofactor evidence="18">
        <name>Mg(2+)</name>
        <dbReference type="ChEBI" id="CHEBI:18420"/>
    </cofactor>
    <text evidence="18">Binds 1 Mg(2+) ion per subunit.</text>
</comment>
<evidence type="ECO:0000256" key="15">
    <source>
        <dbReference type="ARBA" id="ARBA00048247"/>
    </source>
</evidence>
<evidence type="ECO:0000313" key="21">
    <source>
        <dbReference type="Proteomes" id="UP001429580"/>
    </source>
</evidence>
<feature type="region of interest" description="Pyrophosphorylase" evidence="18">
    <location>
        <begin position="1"/>
        <end position="249"/>
    </location>
</feature>
<comment type="catalytic activity">
    <reaction evidence="15 18">
        <text>alpha-D-glucosamine 1-phosphate + acetyl-CoA = N-acetyl-alpha-D-glucosamine 1-phosphate + CoA + H(+)</text>
        <dbReference type="Rhea" id="RHEA:13725"/>
        <dbReference type="ChEBI" id="CHEBI:15378"/>
        <dbReference type="ChEBI" id="CHEBI:57287"/>
        <dbReference type="ChEBI" id="CHEBI:57288"/>
        <dbReference type="ChEBI" id="CHEBI:57776"/>
        <dbReference type="ChEBI" id="CHEBI:58516"/>
        <dbReference type="EC" id="2.3.1.157"/>
    </reaction>
</comment>
<evidence type="ECO:0000256" key="8">
    <source>
        <dbReference type="ARBA" id="ARBA00022737"/>
    </source>
</evidence>
<proteinExistence type="inferred from homology"/>
<dbReference type="InterPro" id="IPR011004">
    <property type="entry name" value="Trimer_LpxA-like_sf"/>
</dbReference>
<feature type="binding site" evidence="18">
    <location>
        <position position="161"/>
    </location>
    <ligand>
        <name>UDP-N-acetyl-alpha-D-glucosamine</name>
        <dbReference type="ChEBI" id="CHEBI:57705"/>
    </ligand>
</feature>
<evidence type="ECO:0000256" key="16">
    <source>
        <dbReference type="ARBA" id="ARBA00048493"/>
    </source>
</evidence>
<feature type="binding site" evidence="18">
    <location>
        <position position="443"/>
    </location>
    <ligand>
        <name>acetyl-CoA</name>
        <dbReference type="ChEBI" id="CHEBI:57288"/>
    </ligand>
</feature>
<dbReference type="EC" id="2.7.7.23" evidence="18"/>
<dbReference type="Pfam" id="PF12804">
    <property type="entry name" value="NTP_transf_3"/>
    <property type="match status" value="1"/>
</dbReference>
<reference evidence="20 21" key="1">
    <citation type="submission" date="2020-03" db="EMBL/GenBank/DDBJ databases">
        <title>Genomic Encyclopedia of Type Strains, Phase IV (KMG-IV): sequencing the most valuable type-strain genomes for metagenomic binning, comparative biology and taxonomic classification.</title>
        <authorList>
            <person name="Goeker M."/>
        </authorList>
    </citation>
    <scope>NUCLEOTIDE SEQUENCE [LARGE SCALE GENOMIC DNA]</scope>
    <source>
        <strain evidence="20 21">DSM 103870</strain>
    </source>
</reference>
<feature type="binding site" evidence="18">
    <location>
        <position position="383"/>
    </location>
    <ligand>
        <name>acetyl-CoA</name>
        <dbReference type="ChEBI" id="CHEBI:57288"/>
    </ligand>
</feature>
<keyword evidence="11 18" id="KW-0573">Peptidoglycan synthesis</keyword>
<feature type="binding site" evidence="18">
    <location>
        <position position="175"/>
    </location>
    <ligand>
        <name>UDP-N-acetyl-alpha-D-glucosamine</name>
        <dbReference type="ChEBI" id="CHEBI:57705"/>
    </ligand>
</feature>
<feature type="binding site" evidence="18">
    <location>
        <position position="369"/>
    </location>
    <ligand>
        <name>UDP-N-acetyl-alpha-D-glucosamine</name>
        <dbReference type="ChEBI" id="CHEBI:57705"/>
    </ligand>
</feature>
<feature type="binding site" evidence="18">
    <location>
        <position position="426"/>
    </location>
    <ligand>
        <name>acetyl-CoA</name>
        <dbReference type="ChEBI" id="CHEBI:57288"/>
    </ligand>
</feature>
<feature type="binding site" evidence="18">
    <location>
        <position position="380"/>
    </location>
    <ligand>
        <name>UDP-N-acetyl-alpha-D-glucosamine</name>
        <dbReference type="ChEBI" id="CHEBI:57705"/>
    </ligand>
</feature>
<keyword evidence="5 18" id="KW-0808">Transferase</keyword>
<keyword evidence="12 18" id="KW-0511">Multifunctional enzyme</keyword>
<comment type="pathway">
    <text evidence="18">Nucleotide-sugar biosynthesis; UDP-N-acetyl-alpha-D-glucosamine biosynthesis; UDP-N-acetyl-alpha-D-glucosamine from N-acetyl-alpha-D-glucosamine 1-phosphate: step 1/1.</text>
</comment>
<evidence type="ECO:0000256" key="4">
    <source>
        <dbReference type="ARBA" id="ARBA00022490"/>
    </source>
</evidence>
<keyword evidence="21" id="KW-1185">Reference proteome</keyword>
<evidence type="ECO:0000256" key="18">
    <source>
        <dbReference type="HAMAP-Rule" id="MF_01631"/>
    </source>
</evidence>
<gene>
    <name evidence="18" type="primary">glmU</name>
    <name evidence="20" type="ORF">FHS82_000533</name>
</gene>
<dbReference type="PANTHER" id="PTHR43584:SF3">
    <property type="entry name" value="BIFUNCTIONAL PROTEIN GLMU"/>
    <property type="match status" value="1"/>
</dbReference>
<dbReference type="InterPro" id="IPR025877">
    <property type="entry name" value="MobA-like_NTP_Trfase"/>
</dbReference>
<comment type="subcellular location">
    <subcellularLocation>
        <location evidence="1 18">Cytoplasm</location>
    </subcellularLocation>
</comment>
<feature type="binding site" evidence="18">
    <location>
        <begin position="100"/>
        <end position="101"/>
    </location>
    <ligand>
        <name>UDP-N-acetyl-alpha-D-glucosamine</name>
        <dbReference type="ChEBI" id="CHEBI:57705"/>
    </ligand>
</feature>
<evidence type="ECO:0000256" key="9">
    <source>
        <dbReference type="ARBA" id="ARBA00022842"/>
    </source>
</evidence>
<dbReference type="Gene3D" id="2.160.10.10">
    <property type="entry name" value="Hexapeptide repeat proteins"/>
    <property type="match status" value="1"/>
</dbReference>
<comment type="caution">
    <text evidence="20">The sequence shown here is derived from an EMBL/GenBank/DDBJ whole genome shotgun (WGS) entry which is preliminary data.</text>
</comment>
<evidence type="ECO:0000256" key="2">
    <source>
        <dbReference type="ARBA" id="ARBA00007707"/>
    </source>
</evidence>
<feature type="binding site" evidence="18">
    <location>
        <position position="42"/>
    </location>
    <ligand>
        <name>UDP-N-acetyl-alpha-D-glucosamine</name>
        <dbReference type="ChEBI" id="CHEBI:57705"/>
    </ligand>
</feature>
<feature type="binding site" evidence="18">
    <location>
        <position position="95"/>
    </location>
    <ligand>
        <name>UDP-N-acetyl-alpha-D-glucosamine</name>
        <dbReference type="ChEBI" id="CHEBI:57705"/>
    </ligand>
</feature>
<dbReference type="InterPro" id="IPR005882">
    <property type="entry name" value="Bifunctional_GlmU"/>
</dbReference>
<feature type="binding site" evidence="18">
    <location>
        <begin position="28"/>
        <end position="31"/>
    </location>
    <ligand>
        <name>UDP-N-acetyl-alpha-D-glucosamine</name>
        <dbReference type="ChEBI" id="CHEBI:57705"/>
    </ligand>
</feature>
<dbReference type="InterPro" id="IPR029044">
    <property type="entry name" value="Nucleotide-diphossugar_trans"/>
</dbReference>
<name>A0ABX0UXU4_9HYPH</name>
<evidence type="ECO:0000256" key="1">
    <source>
        <dbReference type="ARBA" id="ARBA00004496"/>
    </source>
</evidence>
<keyword evidence="10 18" id="KW-0133">Cell shape</keyword>
<dbReference type="PANTHER" id="PTHR43584">
    <property type="entry name" value="NUCLEOTIDYL TRANSFERASE"/>
    <property type="match status" value="1"/>
</dbReference>
<keyword evidence="13 18" id="KW-0012">Acyltransferase</keyword>
<dbReference type="Proteomes" id="UP001429580">
    <property type="component" value="Unassembled WGS sequence"/>
</dbReference>
<feature type="region of interest" description="Linker" evidence="18">
    <location>
        <begin position="250"/>
        <end position="270"/>
    </location>
</feature>
<keyword evidence="8 18" id="KW-0677">Repeat</keyword>
<feature type="active site" description="Proton acceptor" evidence="18">
    <location>
        <position position="366"/>
    </location>
</feature>
<keyword evidence="4 18" id="KW-0963">Cytoplasm</keyword>
<comment type="subunit">
    <text evidence="18">Homotrimer.</text>
</comment>